<name>A0A699ZPU8_HAELA</name>
<evidence type="ECO:0000313" key="1">
    <source>
        <dbReference type="EMBL" id="GFH24867.1"/>
    </source>
</evidence>
<reference evidence="1 2" key="1">
    <citation type="submission" date="2020-02" db="EMBL/GenBank/DDBJ databases">
        <title>Draft genome sequence of Haematococcus lacustris strain NIES-144.</title>
        <authorList>
            <person name="Morimoto D."/>
            <person name="Nakagawa S."/>
            <person name="Yoshida T."/>
            <person name="Sawayama S."/>
        </authorList>
    </citation>
    <scope>NUCLEOTIDE SEQUENCE [LARGE SCALE GENOMIC DNA]</scope>
    <source>
        <strain evidence="1 2">NIES-144</strain>
    </source>
</reference>
<dbReference type="EMBL" id="BLLF01002654">
    <property type="protein sequence ID" value="GFH24867.1"/>
    <property type="molecule type" value="Genomic_DNA"/>
</dbReference>
<organism evidence="1 2">
    <name type="scientific">Haematococcus lacustris</name>
    <name type="common">Green alga</name>
    <name type="synonym">Haematococcus pluvialis</name>
    <dbReference type="NCBI Taxonomy" id="44745"/>
    <lineage>
        <taxon>Eukaryota</taxon>
        <taxon>Viridiplantae</taxon>
        <taxon>Chlorophyta</taxon>
        <taxon>core chlorophytes</taxon>
        <taxon>Chlorophyceae</taxon>
        <taxon>CS clade</taxon>
        <taxon>Chlamydomonadales</taxon>
        <taxon>Haematococcaceae</taxon>
        <taxon>Haematococcus</taxon>
    </lineage>
</organism>
<dbReference type="AlphaFoldDB" id="A0A699ZPU8"/>
<comment type="caution">
    <text evidence="1">The sequence shown here is derived from an EMBL/GenBank/DDBJ whole genome shotgun (WGS) entry which is preliminary data.</text>
</comment>
<keyword evidence="2" id="KW-1185">Reference proteome</keyword>
<protein>
    <submittedName>
        <fullName evidence="1">Uncharacterized protein</fullName>
    </submittedName>
</protein>
<gene>
    <name evidence="1" type="ORF">HaLaN_22736</name>
</gene>
<dbReference type="Proteomes" id="UP000485058">
    <property type="component" value="Unassembled WGS sequence"/>
</dbReference>
<accession>A0A699ZPU8</accession>
<sequence>MQHTLEHKLWTIVCPNTPATTDALLSCTCLSLSPLTQVLCISWTEVARKPRGPGRATWHTPDSYTNTLGYGLTT</sequence>
<proteinExistence type="predicted"/>
<evidence type="ECO:0000313" key="2">
    <source>
        <dbReference type="Proteomes" id="UP000485058"/>
    </source>
</evidence>